<accession>A0A238WEJ9</accession>
<name>A0A238WEJ9_9RHOB</name>
<gene>
    <name evidence="3" type="ORF">SAMN06265370_105139</name>
</gene>
<dbReference type="InterPro" id="IPR038234">
    <property type="entry name" value="Colicin_E5_C_sf"/>
</dbReference>
<dbReference type="OrthoDB" id="2664633at2"/>
<dbReference type="NCBIfam" id="TIGR01901">
    <property type="entry name" value="adhes_NPXG"/>
    <property type="match status" value="1"/>
</dbReference>
<dbReference type="InterPro" id="IPR012334">
    <property type="entry name" value="Pectin_lyas_fold"/>
</dbReference>
<proteinExistence type="predicted"/>
<dbReference type="SUPFAM" id="SSF102824">
    <property type="entry name" value="Colicin D/E5 nuclease domain"/>
    <property type="match status" value="1"/>
</dbReference>
<feature type="chain" id="PRO_5013235093" evidence="1">
    <location>
        <begin position="46"/>
        <end position="2405"/>
    </location>
</feature>
<dbReference type="Gene3D" id="3.30.2310.30">
    <property type="match status" value="1"/>
</dbReference>
<evidence type="ECO:0000313" key="4">
    <source>
        <dbReference type="Proteomes" id="UP000198417"/>
    </source>
</evidence>
<keyword evidence="4" id="KW-1185">Reference proteome</keyword>
<keyword evidence="1" id="KW-0732">Signal</keyword>
<dbReference type="SUPFAM" id="SSF51126">
    <property type="entry name" value="Pectin lyase-like"/>
    <property type="match status" value="1"/>
</dbReference>
<dbReference type="Pfam" id="PF12106">
    <property type="entry name" value="Colicin_E5"/>
    <property type="match status" value="1"/>
</dbReference>
<evidence type="ECO:0000259" key="2">
    <source>
        <dbReference type="SMART" id="SM00912"/>
    </source>
</evidence>
<feature type="signal peptide" evidence="1">
    <location>
        <begin position="1"/>
        <end position="45"/>
    </location>
</feature>
<dbReference type="SMART" id="SM00912">
    <property type="entry name" value="Haemagg_act"/>
    <property type="match status" value="1"/>
</dbReference>
<evidence type="ECO:0000256" key="1">
    <source>
        <dbReference type="SAM" id="SignalP"/>
    </source>
</evidence>
<evidence type="ECO:0000313" key="3">
    <source>
        <dbReference type="EMBL" id="SNR44703.1"/>
    </source>
</evidence>
<dbReference type="Pfam" id="PF13332">
    <property type="entry name" value="Fil_haemagg_2"/>
    <property type="match status" value="2"/>
</dbReference>
<dbReference type="RefSeq" id="WP_089269943.1">
    <property type="nucleotide sequence ID" value="NZ_FZNN01000005.1"/>
</dbReference>
<protein>
    <submittedName>
        <fullName evidence="3">Filamentous hemagglutinin family N-terminal domain-containing protein</fullName>
    </submittedName>
</protein>
<dbReference type="InterPro" id="IPR011050">
    <property type="entry name" value="Pectin_lyase_fold/virulence"/>
</dbReference>
<dbReference type="Proteomes" id="UP000198417">
    <property type="component" value="Unassembled WGS sequence"/>
</dbReference>
<feature type="domain" description="Filamentous haemagglutinin FhaB/tRNA nuclease CdiA-like TPS" evidence="2">
    <location>
        <begin position="63"/>
        <end position="183"/>
    </location>
</feature>
<dbReference type="InterPro" id="IPR021964">
    <property type="entry name" value="Colicin_E5_C"/>
</dbReference>
<organism evidence="3 4">
    <name type="scientific">Puniceibacterium sediminis</name>
    <dbReference type="NCBI Taxonomy" id="1608407"/>
    <lineage>
        <taxon>Bacteria</taxon>
        <taxon>Pseudomonadati</taxon>
        <taxon>Pseudomonadota</taxon>
        <taxon>Alphaproteobacteria</taxon>
        <taxon>Rhodobacterales</taxon>
        <taxon>Paracoccaceae</taxon>
        <taxon>Puniceibacterium</taxon>
    </lineage>
</organism>
<dbReference type="EMBL" id="FZNN01000005">
    <property type="protein sequence ID" value="SNR44703.1"/>
    <property type="molecule type" value="Genomic_DNA"/>
</dbReference>
<reference evidence="3 4" key="1">
    <citation type="submission" date="2017-06" db="EMBL/GenBank/DDBJ databases">
        <authorList>
            <person name="Kim H.J."/>
            <person name="Triplett B.A."/>
        </authorList>
    </citation>
    <scope>NUCLEOTIDE SEQUENCE [LARGE SCALE GENOMIC DNA]</scope>
    <source>
        <strain evidence="3 4">DSM 29052</strain>
    </source>
</reference>
<dbReference type="InterPro" id="IPR038233">
    <property type="entry name" value="Colicin_D/E5_nuclease"/>
</dbReference>
<dbReference type="Gene3D" id="2.160.20.10">
    <property type="entry name" value="Single-stranded right-handed beta-helix, Pectin lyase-like"/>
    <property type="match status" value="1"/>
</dbReference>
<dbReference type="Pfam" id="PF05860">
    <property type="entry name" value="TPS"/>
    <property type="match status" value="1"/>
</dbReference>
<dbReference type="GO" id="GO:0004540">
    <property type="term" value="F:RNA nuclease activity"/>
    <property type="evidence" value="ECO:0007669"/>
    <property type="project" value="InterPro"/>
</dbReference>
<dbReference type="InterPro" id="IPR008638">
    <property type="entry name" value="FhaB/CdiA-like_TPS"/>
</dbReference>
<dbReference type="InterPro" id="IPR025157">
    <property type="entry name" value="Hemagglutinin_rpt"/>
</dbReference>
<sequence>MRNTQAGKLTVRSNGRVKKMRKLFDGFVAILSCASIVLTSVAASAQTVIVDPSAPGTSFLQTGNGTPQVNIATPDQGVSINKYDSFNVDDRGLILNNSTSNGVSVIGQNVTANPNLMVSGPANTIVNEVTGATPSTMTGTTEVFGKKAKVIMANPNGITCNGCSFLNTHSSILTTGQPSQVAGRVDLTVTKGTITVGPEGYDPGQNGALIGRHVVIDGAVSTQTGGNNNNLLVSGGAQRVTGANWAQLDKAGIVAAPSTVAKTTPFAIDASQRGRLSAENVIVRNVEATQGVNLYGVISGLTLDAKSGGTLFYRDVVVSESATLTGSEIRQYGDLSAGGAVTLNGRAFTLYDGRVIETDGNVEITASDYVVIAGEVTGTHIGIDVTAGKLTNSGFLMADGVLDIVAGESVAQQRQIASEYDTTVDPALQQYLDAYYAQLASGGEEADIAAGMIARAGQHQLVEEHADKGATSTGHTVTITSETGDILNEGGAIAATRDVSLSAGNDILNRALALQTRMGAEDGCVSAACDLKTEFHAAEILAGGDVTLTAINDVRNTGSDLAAAGSIRIDAGQDVVLATENSSTLVAGLKLSEFQAFANWQNHTPSRLVTLHGDIEIGAGRDLTVEGARIAAGRDLTLEANGAMTLASAVSGNSGGYIVDHMTGGQCAPGNYTCYDSNFDWDWWEYSHDVATVAASMDEQQLSSPTILSGRAIRVTAGQDIEMSSASLLSEQDLSVQSLGGKIRLAKASESGGSATAQDPEHAGNLSLYLHGDATSEEGGDLRRDYLEFLQGSELLTAVEALRRAESGADIRQAGRSVAVQSYNSLSDSEGLDQSSEDEVHARAADWATHASGFAANLAQMRDLHDTVSMQLQALEDRLATPSAERQLELDRDLALAGAEHDATVSVVEQAYAAALAANAEEFSAPALNYDEWFLSHYPDEYWDDYSYFDDPWFPQEYQRYAAQSSQMKAQADAQAVADRDAALLAAATWLQLEEAQIRATSSDEGILAEIADLSGQLNNRHGELEAEQTALTEQLNSDIDEALRSEDALLLAQAERAGLRRLAVAQGSVQKGAPSLAAALTDSAFPELALAELIGVNATGIVESQRVTQEERTRTVTETREIGEYQDVETTTQVQVVASAEVQSEWDYCNNVDWDSICAQEWNSGYFDPISHPIYQTVTSTETQWVVTGTEEYEVEETYLADVAVGTPVLSVDIEEQNDFLDATSWHFASRATDTSEETLPATRLFANGDALSLTSITGIMLADASLGSAGSLSLGTLGTLGLSGSNISGGTVQLTALGDVIGRGTTLQSDGDLTLGSLGSIDLGSTARAYDRNTGYDNVIGTLSDQTWGSNHFLISQELSSLAAGGDLAISATDNLVLGGVIGNVGGDAALTSGADLAFIAPRSEVAYSTGNSRNGTDTLDLQPHVTDLTIAGDFQALAGDNLILEGAMIEAGGMLDLAAENDLMLSAAQEVYQYNSRSYSRNWFRTKRSSRSILHVTHDGTDLSSGEEMNIESELGDVITAGSTLISEAGDINMSATEGDILVGAFTDINRDQRRSSRSYLFGLISSSNSSFREYATSTGSALLAGLDLNVVSGGNTELVGAQLSAGRDLNFDVGGDLHVRAAIDSTREESFSSNVGLVLSTTETERSNRETAVLTTLDAGGDITFSIGGRPYVTLYNSPYGDSPSVAELYPDELAALAGLVLLDQELLDEYFHEETKALSPAFIMVVTIALTQGFGALLANMGVAGLTTTAANGVVSLTHAGNAVASMAASTTVGIANGTISGDLDLGEILRSAAISAGTSYLTRSINLAAMGDEQAAALAELQGNTALAAVDDLGTRTLTGLAWGADLTTSVFGNNLTVAGLMEGALDASISAGVQSAANGTNFGEVFQSSFLSSVVSLGLADAQSGIGDIFERGQNGGEGSLGHVMLHGLAGCVAAEAQGANCAVGAAGGIAGAVFSGMQQAPDREAFANDADYQFAYADWRNTVLKQAELVTLAAGYLFSGGDPNTLSVATSIGTSVVANNYLTHAQFEALENEYAACENAECVAEVWNRYGEISAEQQHQLGMCGTDISCMAPHLQAIADARSHPLRAALMASNSFQRTAVGAYEYQAEVAYFGHTDPGLLGLDFFGELFTPNYDEFYLAYPEWADSNCNGLSGASCMTNFQGYANQQAFLQGLDVGATAFTISLGAGITLAVATEAALALRVCAANPTCWNTLSVTSGELALGFSGATAGQTFYTVGAAGALAGRLLLQHGDLVLGVIDDLGRVLRPVSQTADDAGRFLVHDAVGNIGYLDDTQRFTVTVVAPNGLATNVPTSGRKFNQLTSRGWDQSSIDNVVNNPVHTSTATNRATENSATAYFDRGGNYIVRDDVTGDLVQMSNRNDPNWIPDSTITDPYIPG</sequence>